<dbReference type="EMBL" id="QJJK01000008">
    <property type="protein sequence ID" value="PXW56294.1"/>
    <property type="molecule type" value="Genomic_DNA"/>
</dbReference>
<name>A0A2V3U2T3_9HYPH</name>
<proteinExistence type="predicted"/>
<accession>A0A2V3U2T3</accession>
<comment type="caution">
    <text evidence="1">The sequence shown here is derived from an EMBL/GenBank/DDBJ whole genome shotgun (WGS) entry which is preliminary data.</text>
</comment>
<gene>
    <name evidence="1" type="ORF">C7450_10843</name>
</gene>
<evidence type="ECO:0000313" key="1">
    <source>
        <dbReference type="EMBL" id="PXW56294.1"/>
    </source>
</evidence>
<keyword evidence="2" id="KW-1185">Reference proteome</keyword>
<organism evidence="1 2">
    <name type="scientific">Chelatococcus asaccharovorans</name>
    <dbReference type="NCBI Taxonomy" id="28210"/>
    <lineage>
        <taxon>Bacteria</taxon>
        <taxon>Pseudomonadati</taxon>
        <taxon>Pseudomonadota</taxon>
        <taxon>Alphaproteobacteria</taxon>
        <taxon>Hyphomicrobiales</taxon>
        <taxon>Chelatococcaceae</taxon>
        <taxon>Chelatococcus</taxon>
    </lineage>
</organism>
<sequence length="108" mass="11486">MSFFWRCALCIAAIYWFSPVHEQDHDARHSGAAAAAVSDAAITGSVGKAGLAGILQPRPTRADDRLPLATTAEQAARLLNSLDAATRRRLIDALISTQTSGETKTPPK</sequence>
<dbReference type="Proteomes" id="UP000248021">
    <property type="component" value="Unassembled WGS sequence"/>
</dbReference>
<dbReference type="AlphaFoldDB" id="A0A2V3U2T3"/>
<reference evidence="1 2" key="1">
    <citation type="submission" date="2018-05" db="EMBL/GenBank/DDBJ databases">
        <title>Genomic Encyclopedia of Type Strains, Phase IV (KMG-IV): sequencing the most valuable type-strain genomes for metagenomic binning, comparative biology and taxonomic classification.</title>
        <authorList>
            <person name="Goeker M."/>
        </authorList>
    </citation>
    <scope>NUCLEOTIDE SEQUENCE [LARGE SCALE GENOMIC DNA]</scope>
    <source>
        <strain evidence="1 2">DSM 6462</strain>
    </source>
</reference>
<dbReference type="RefSeq" id="WP_110376069.1">
    <property type="nucleotide sequence ID" value="NZ_JAHBRY010000001.1"/>
</dbReference>
<evidence type="ECO:0000313" key="2">
    <source>
        <dbReference type="Proteomes" id="UP000248021"/>
    </source>
</evidence>
<protein>
    <submittedName>
        <fullName evidence="1">Uncharacterized protein</fullName>
    </submittedName>
</protein>